<protein>
    <submittedName>
        <fullName evidence="2">Nuclear transport factor 2 family protein</fullName>
    </submittedName>
</protein>
<organism evidence="2">
    <name type="scientific">Roseihalotalea indica</name>
    <dbReference type="NCBI Taxonomy" id="2867963"/>
    <lineage>
        <taxon>Bacteria</taxon>
        <taxon>Pseudomonadati</taxon>
        <taxon>Bacteroidota</taxon>
        <taxon>Cytophagia</taxon>
        <taxon>Cytophagales</taxon>
        <taxon>Catalimonadaceae</taxon>
        <taxon>Roseihalotalea</taxon>
    </lineage>
</organism>
<dbReference type="Gene3D" id="3.10.450.50">
    <property type="match status" value="1"/>
</dbReference>
<evidence type="ECO:0000313" key="2">
    <source>
        <dbReference type="EMBL" id="WKN38563.1"/>
    </source>
</evidence>
<dbReference type="SUPFAM" id="SSF54427">
    <property type="entry name" value="NTF2-like"/>
    <property type="match status" value="1"/>
</dbReference>
<evidence type="ECO:0000256" key="1">
    <source>
        <dbReference type="SAM" id="SignalP"/>
    </source>
</evidence>
<gene>
    <name evidence="2" type="ORF">K4G66_07585</name>
</gene>
<dbReference type="EMBL" id="CP120682">
    <property type="protein sequence ID" value="WKN38563.1"/>
    <property type="molecule type" value="Genomic_DNA"/>
</dbReference>
<name>A0AA49GQE2_9BACT</name>
<proteinExistence type="predicted"/>
<accession>A0AA49GQE2</accession>
<dbReference type="InterPro" id="IPR032710">
    <property type="entry name" value="NTF2-like_dom_sf"/>
</dbReference>
<feature type="signal peptide" evidence="1">
    <location>
        <begin position="1"/>
        <end position="21"/>
    </location>
</feature>
<sequence length="160" mass="18436">MKTTASFLLILLVLTGTIALAQNSEESAIREVIEGETRAWLERDFDQWASYWSHTPDAYFSVTMNQYIEFAEGWQAIADRMKNAMQQDTTVMSNINVARSEWHFRVNNNLAWARFSQSTNNGPLLKEQRVMEKVDGKWKIINMTTVNPSSYPVEARNPEP</sequence>
<feature type="chain" id="PRO_5041243468" evidence="1">
    <location>
        <begin position="22"/>
        <end position="160"/>
    </location>
</feature>
<keyword evidence="1" id="KW-0732">Signal</keyword>
<reference evidence="2" key="2">
    <citation type="journal article" date="2024" name="Antonie Van Leeuwenhoek">
        <title>Roseihalotalea indica gen. nov., sp. nov., a halophilic Bacteroidetes from mesopelagic Southwest Indian Ocean with higher carbohydrate metabolic potential.</title>
        <authorList>
            <person name="Chen B."/>
            <person name="Zhang M."/>
            <person name="Lin D."/>
            <person name="Ye J."/>
            <person name="Tang K."/>
        </authorList>
    </citation>
    <scope>NUCLEOTIDE SEQUENCE</scope>
    <source>
        <strain evidence="2">TK19036</strain>
    </source>
</reference>
<reference evidence="2" key="1">
    <citation type="journal article" date="2023" name="Comput. Struct. Biotechnol. J.">
        <title>Discovery of a novel marine Bacteroidetes with a rich repertoire of carbohydrate-active enzymes.</title>
        <authorList>
            <person name="Chen B."/>
            <person name="Liu G."/>
            <person name="Chen Q."/>
            <person name="Wang H."/>
            <person name="Liu L."/>
            <person name="Tang K."/>
        </authorList>
    </citation>
    <scope>NUCLEOTIDE SEQUENCE</scope>
    <source>
        <strain evidence="2">TK19036</strain>
    </source>
</reference>
<dbReference type="AlphaFoldDB" id="A0AA49GQE2"/>